<dbReference type="OrthoDB" id="10065625at2759"/>
<dbReference type="PROSITE" id="PS50878">
    <property type="entry name" value="RT_POL"/>
    <property type="match status" value="1"/>
</dbReference>
<dbReference type="InterPro" id="IPR052560">
    <property type="entry name" value="RdDP_mobile_element"/>
</dbReference>
<dbReference type="SUPFAM" id="SSF56672">
    <property type="entry name" value="DNA/RNA polymerases"/>
    <property type="match status" value="1"/>
</dbReference>
<keyword evidence="2" id="KW-0808">Transferase</keyword>
<accession>A0A087SWJ5</accession>
<dbReference type="InterPro" id="IPR043502">
    <property type="entry name" value="DNA/RNA_pol_sf"/>
</dbReference>
<evidence type="ECO:0000259" key="1">
    <source>
        <dbReference type="PROSITE" id="PS50878"/>
    </source>
</evidence>
<dbReference type="OMA" id="HIKHITH"/>
<protein>
    <submittedName>
        <fullName evidence="2">RNA-directed DNA polymerase from mobile element jockey</fullName>
    </submittedName>
</protein>
<dbReference type="CDD" id="cd01650">
    <property type="entry name" value="RT_nLTR_like"/>
    <property type="match status" value="1"/>
</dbReference>
<dbReference type="AlphaFoldDB" id="A0A087SWJ5"/>
<dbReference type="PANTHER" id="PTHR36688:SF1">
    <property type="entry name" value="ENDONUCLEASE_EXONUCLEASE_PHOSPHATASE DOMAIN-CONTAINING PROTEIN"/>
    <property type="match status" value="1"/>
</dbReference>
<keyword evidence="3" id="KW-1185">Reference proteome</keyword>
<keyword evidence="2" id="KW-0548">Nucleotidyltransferase</keyword>
<dbReference type="STRING" id="407821.A0A087SWJ5"/>
<evidence type="ECO:0000313" key="2">
    <source>
        <dbReference type="EMBL" id="KFM57234.1"/>
    </source>
</evidence>
<proteinExistence type="predicted"/>
<keyword evidence="2" id="KW-0695">RNA-directed DNA polymerase</keyword>
<dbReference type="PANTHER" id="PTHR36688">
    <property type="entry name" value="ENDO/EXONUCLEASE/PHOSPHATASE DOMAIN-CONTAINING PROTEIN"/>
    <property type="match status" value="1"/>
</dbReference>
<gene>
    <name evidence="2" type="ORF">X975_23328</name>
</gene>
<evidence type="ECO:0000313" key="3">
    <source>
        <dbReference type="Proteomes" id="UP000054359"/>
    </source>
</evidence>
<sequence length="449" mass="52424">MLANHLEEQLTPNEFPCDTQFIEFVNHFVNEWLNAHTARTCPIFTTPHEIIEIIRKLKNRKAPGHDALTNITIKHFPNNIICRITSIFNACIENSYFPDCWKTAKVILLPKPGKDHTRPDGYRPISLLPGLGKVFERVILQRLQVYYDELPKEQFGFQKGLSTVKQLVRLSEFIGNALHNKESIALLMLDVAKAFDRVWHEGLIFKLINFNFDREIIKLIYSFIVNRKFFVSIGEEVSELKEIKASVPQGSILGPVIFLFYVADFPYFNLSRDYYVGCYADDTALAVRSRRAENATRKLQDFMPLVEDWCRQWRIAINAQKSQLLIIRRRFAKENFKGSLKLFNEDIPIVQKANYLGVVLNSSFTWKDHIKHITHKTISVIQSLTPLIGRYSKLDLYKKRLIFTSIIRPIMTYASPAWIMYKKNDLKKLQVIQNKYLRTITGDLRYMRV</sequence>
<name>A0A087SWJ5_STEMI</name>
<dbReference type="GO" id="GO:0003964">
    <property type="term" value="F:RNA-directed DNA polymerase activity"/>
    <property type="evidence" value="ECO:0007669"/>
    <property type="project" value="UniProtKB-KW"/>
</dbReference>
<dbReference type="Proteomes" id="UP000054359">
    <property type="component" value="Unassembled WGS sequence"/>
</dbReference>
<feature type="non-terminal residue" evidence="2">
    <location>
        <position position="449"/>
    </location>
</feature>
<organism evidence="2 3">
    <name type="scientific">Stegodyphus mimosarum</name>
    <name type="common">African social velvet spider</name>
    <dbReference type="NCBI Taxonomy" id="407821"/>
    <lineage>
        <taxon>Eukaryota</taxon>
        <taxon>Metazoa</taxon>
        <taxon>Ecdysozoa</taxon>
        <taxon>Arthropoda</taxon>
        <taxon>Chelicerata</taxon>
        <taxon>Arachnida</taxon>
        <taxon>Araneae</taxon>
        <taxon>Araneomorphae</taxon>
        <taxon>Entelegynae</taxon>
        <taxon>Eresoidea</taxon>
        <taxon>Eresidae</taxon>
        <taxon>Stegodyphus</taxon>
    </lineage>
</organism>
<reference evidence="2 3" key="1">
    <citation type="submission" date="2013-11" db="EMBL/GenBank/DDBJ databases">
        <title>Genome sequencing of Stegodyphus mimosarum.</title>
        <authorList>
            <person name="Bechsgaard J."/>
        </authorList>
    </citation>
    <scope>NUCLEOTIDE SEQUENCE [LARGE SCALE GENOMIC DNA]</scope>
</reference>
<feature type="domain" description="Reverse transcriptase" evidence="1">
    <location>
        <begin position="90"/>
        <end position="360"/>
    </location>
</feature>
<dbReference type="InterPro" id="IPR000477">
    <property type="entry name" value="RT_dom"/>
</dbReference>
<dbReference type="Pfam" id="PF00078">
    <property type="entry name" value="RVT_1"/>
    <property type="match status" value="1"/>
</dbReference>
<dbReference type="EMBL" id="KK112269">
    <property type="protein sequence ID" value="KFM57234.1"/>
    <property type="molecule type" value="Genomic_DNA"/>
</dbReference>